<dbReference type="CDD" id="cd06135">
    <property type="entry name" value="Orn"/>
    <property type="match status" value="1"/>
</dbReference>
<dbReference type="GO" id="GO:0005737">
    <property type="term" value="C:cytoplasm"/>
    <property type="evidence" value="ECO:0007669"/>
    <property type="project" value="UniProtKB-SubCell"/>
</dbReference>
<dbReference type="GO" id="GO:0000175">
    <property type="term" value="F:3'-5'-RNA exonuclease activity"/>
    <property type="evidence" value="ECO:0007669"/>
    <property type="project" value="InterPro"/>
</dbReference>
<keyword evidence="2 6" id="KW-0540">Nuclease</keyword>
<gene>
    <name evidence="6" type="primary">orn</name>
    <name evidence="8" type="ORF">SAMN04487957_104249</name>
</gene>
<dbReference type="SMART" id="SM00479">
    <property type="entry name" value="EXOIII"/>
    <property type="match status" value="1"/>
</dbReference>
<organism evidence="8 9">
    <name type="scientific">Halomonas shengliensis</name>
    <dbReference type="NCBI Taxonomy" id="419597"/>
    <lineage>
        <taxon>Bacteria</taxon>
        <taxon>Pseudomonadati</taxon>
        <taxon>Pseudomonadota</taxon>
        <taxon>Gammaproteobacteria</taxon>
        <taxon>Oceanospirillales</taxon>
        <taxon>Halomonadaceae</taxon>
        <taxon>Halomonas</taxon>
    </lineage>
</organism>
<dbReference type="Proteomes" id="UP000199075">
    <property type="component" value="Unassembled WGS sequence"/>
</dbReference>
<dbReference type="OrthoDB" id="9801329at2"/>
<dbReference type="HAMAP" id="MF_00045">
    <property type="entry name" value="Oligoribonuclease"/>
    <property type="match status" value="1"/>
</dbReference>
<evidence type="ECO:0000313" key="8">
    <source>
        <dbReference type="EMBL" id="SDO20896.1"/>
    </source>
</evidence>
<feature type="active site" evidence="6">
    <location>
        <position position="140"/>
    </location>
</feature>
<keyword evidence="4 6" id="KW-0269">Exonuclease</keyword>
<evidence type="ECO:0000256" key="6">
    <source>
        <dbReference type="HAMAP-Rule" id="MF_00045"/>
    </source>
</evidence>
<name>A0A1H0HNY6_9GAMM</name>
<keyword evidence="9" id="KW-1185">Reference proteome</keyword>
<dbReference type="EC" id="3.1.-.-" evidence="6"/>
<dbReference type="SUPFAM" id="SSF53098">
    <property type="entry name" value="Ribonuclease H-like"/>
    <property type="match status" value="1"/>
</dbReference>
<feature type="domain" description="Exonuclease" evidence="7">
    <location>
        <begin position="18"/>
        <end position="191"/>
    </location>
</feature>
<evidence type="ECO:0000256" key="3">
    <source>
        <dbReference type="ARBA" id="ARBA00022801"/>
    </source>
</evidence>
<dbReference type="STRING" id="419597.SAMN04487957_104249"/>
<dbReference type="InterPro" id="IPR012337">
    <property type="entry name" value="RNaseH-like_sf"/>
</dbReference>
<dbReference type="GO" id="GO:0003676">
    <property type="term" value="F:nucleic acid binding"/>
    <property type="evidence" value="ECO:0007669"/>
    <property type="project" value="InterPro"/>
</dbReference>
<evidence type="ECO:0000256" key="1">
    <source>
        <dbReference type="ARBA" id="ARBA00009921"/>
    </source>
</evidence>
<dbReference type="PANTHER" id="PTHR11046:SF0">
    <property type="entry name" value="OLIGORIBONUCLEASE, MITOCHONDRIAL"/>
    <property type="match status" value="1"/>
</dbReference>
<evidence type="ECO:0000256" key="2">
    <source>
        <dbReference type="ARBA" id="ARBA00022722"/>
    </source>
</evidence>
<dbReference type="FunFam" id="3.30.420.10:FF:000003">
    <property type="entry name" value="Oligoribonuclease"/>
    <property type="match status" value="1"/>
</dbReference>
<comment type="subcellular location">
    <subcellularLocation>
        <location evidence="6">Cytoplasm</location>
    </subcellularLocation>
</comment>
<dbReference type="EMBL" id="FNIV01000004">
    <property type="protein sequence ID" value="SDO20896.1"/>
    <property type="molecule type" value="Genomic_DNA"/>
</dbReference>
<comment type="function">
    <text evidence="6">3'-to-5' exoribonuclease specific for small oligoribonucleotides.</text>
</comment>
<dbReference type="InterPro" id="IPR022894">
    <property type="entry name" value="Oligoribonuclease"/>
</dbReference>
<dbReference type="PANTHER" id="PTHR11046">
    <property type="entry name" value="OLIGORIBONUCLEASE, MITOCHONDRIAL"/>
    <property type="match status" value="1"/>
</dbReference>
<evidence type="ECO:0000256" key="4">
    <source>
        <dbReference type="ARBA" id="ARBA00022839"/>
    </source>
</evidence>
<reference evidence="9" key="1">
    <citation type="submission" date="2016-10" db="EMBL/GenBank/DDBJ databases">
        <authorList>
            <person name="Varghese N."/>
            <person name="Submissions S."/>
        </authorList>
    </citation>
    <scope>NUCLEOTIDE SEQUENCE [LARGE SCALE GENOMIC DNA]</scope>
    <source>
        <strain evidence="9">CGMCC 1.6444</strain>
    </source>
</reference>
<evidence type="ECO:0000313" key="9">
    <source>
        <dbReference type="Proteomes" id="UP000199075"/>
    </source>
</evidence>
<dbReference type="RefSeq" id="WP_089678091.1">
    <property type="nucleotide sequence ID" value="NZ_FNIV01000004.1"/>
</dbReference>
<keyword evidence="3 6" id="KW-0378">Hydrolase</keyword>
<accession>A0A1H0HNY6</accession>
<dbReference type="InterPro" id="IPR013520">
    <property type="entry name" value="Ribonucl_H"/>
</dbReference>
<dbReference type="Gene3D" id="3.30.420.10">
    <property type="entry name" value="Ribonuclease H-like superfamily/Ribonuclease H"/>
    <property type="match status" value="1"/>
</dbReference>
<dbReference type="GO" id="GO:0006259">
    <property type="term" value="P:DNA metabolic process"/>
    <property type="evidence" value="ECO:0007669"/>
    <property type="project" value="UniProtKB-ARBA"/>
</dbReference>
<evidence type="ECO:0000256" key="5">
    <source>
        <dbReference type="ARBA" id="ARBA00070964"/>
    </source>
</evidence>
<dbReference type="NCBIfam" id="NF003765">
    <property type="entry name" value="PRK05359.1"/>
    <property type="match status" value="1"/>
</dbReference>
<protein>
    <recommendedName>
        <fullName evidence="5 6">Oligoribonuclease</fullName>
        <ecNumber evidence="6">3.1.-.-</ecNumber>
    </recommendedName>
</protein>
<keyword evidence="6" id="KW-0963">Cytoplasm</keyword>
<dbReference type="InterPro" id="IPR036397">
    <property type="entry name" value="RNaseH_sf"/>
</dbReference>
<evidence type="ECO:0000259" key="7">
    <source>
        <dbReference type="SMART" id="SM00479"/>
    </source>
</evidence>
<comment type="similarity">
    <text evidence="1 6">Belongs to the oligoribonuclease family.</text>
</comment>
<dbReference type="AlphaFoldDB" id="A0A1H0HNY6"/>
<dbReference type="Pfam" id="PF00929">
    <property type="entry name" value="RNase_T"/>
    <property type="match status" value="1"/>
</dbReference>
<sequence length="201" mass="22536">MSATTPAKDDTPDPRQQRLVWIDLEMTGLDPEKERIIEVATLVTDAELNVVAEGPVIAVRQPDALLDAMDAWCTRTHGESGLTARVKASDVDTAEAERRTLAFLREHVAPGSSPMCGNSVHQDRRFLEREMPALLAFFHYRNLDVSTLKELAKRWNPGAMAGFQKRNVHLAMDDIKESIAELAHYRETFLRLPGAQSDEEE</sequence>
<proteinExistence type="inferred from homology"/>